<sequence>MDSVAAWLHVAAQRLAGELRITLPFCLRSAKDDVEVLLPLCERATSISLDLSHRTLRFALPPGGGVFKALATLTIRFACLHVRELEAAVSSSRCPCLKKLVIEWIRLQQDDGDGDGDGACDLSIRSDSLEWLEISYAVRLIGRLRVHAPNLQTFHPCIRCDLCVLAPKLSEVRWSSGRAYESMTPAAIISHTPATNSGA</sequence>
<dbReference type="PANTHER" id="PTHR34709">
    <property type="entry name" value="OS10G0396666 PROTEIN"/>
    <property type="match status" value="1"/>
</dbReference>
<organism evidence="1 2">
    <name type="scientific">Miscanthus lutarioriparius</name>
    <dbReference type="NCBI Taxonomy" id="422564"/>
    <lineage>
        <taxon>Eukaryota</taxon>
        <taxon>Viridiplantae</taxon>
        <taxon>Streptophyta</taxon>
        <taxon>Embryophyta</taxon>
        <taxon>Tracheophyta</taxon>
        <taxon>Spermatophyta</taxon>
        <taxon>Magnoliopsida</taxon>
        <taxon>Liliopsida</taxon>
        <taxon>Poales</taxon>
        <taxon>Poaceae</taxon>
        <taxon>PACMAD clade</taxon>
        <taxon>Panicoideae</taxon>
        <taxon>Andropogonodae</taxon>
        <taxon>Andropogoneae</taxon>
        <taxon>Saccharinae</taxon>
        <taxon>Miscanthus</taxon>
    </lineage>
</organism>
<dbReference type="EMBL" id="CAJGYO010000007">
    <property type="protein sequence ID" value="CAD6248090.1"/>
    <property type="molecule type" value="Genomic_DNA"/>
</dbReference>
<dbReference type="PANTHER" id="PTHR34709:SF72">
    <property type="entry name" value="OS07G0130000 PROTEIN"/>
    <property type="match status" value="1"/>
</dbReference>
<dbReference type="AlphaFoldDB" id="A0A811PZC3"/>
<evidence type="ECO:0000313" key="2">
    <source>
        <dbReference type="Proteomes" id="UP000604825"/>
    </source>
</evidence>
<reference evidence="1" key="1">
    <citation type="submission" date="2020-10" db="EMBL/GenBank/DDBJ databases">
        <authorList>
            <person name="Han B."/>
            <person name="Lu T."/>
            <person name="Zhao Q."/>
            <person name="Huang X."/>
            <person name="Zhao Y."/>
        </authorList>
    </citation>
    <scope>NUCLEOTIDE SEQUENCE</scope>
</reference>
<proteinExistence type="predicted"/>
<keyword evidence="2" id="KW-1185">Reference proteome</keyword>
<evidence type="ECO:0000313" key="1">
    <source>
        <dbReference type="EMBL" id="CAD6248090.1"/>
    </source>
</evidence>
<dbReference type="OrthoDB" id="692677at2759"/>
<dbReference type="Proteomes" id="UP000604825">
    <property type="component" value="Unassembled WGS sequence"/>
</dbReference>
<name>A0A811PZC3_9POAL</name>
<comment type="caution">
    <text evidence="1">The sequence shown here is derived from an EMBL/GenBank/DDBJ whole genome shotgun (WGS) entry which is preliminary data.</text>
</comment>
<protein>
    <submittedName>
        <fullName evidence="1">Uncharacterized protein</fullName>
    </submittedName>
</protein>
<gene>
    <name evidence="1" type="ORF">NCGR_LOCUS32250</name>
</gene>
<dbReference type="InterPro" id="IPR055312">
    <property type="entry name" value="FBL15-like"/>
</dbReference>
<accession>A0A811PZC3</accession>